<accession>A0A1B1AWH5</accession>
<dbReference type="Proteomes" id="UP000092659">
    <property type="component" value="Chromosome"/>
</dbReference>
<evidence type="ECO:0000256" key="1">
    <source>
        <dbReference type="ARBA" id="ARBA00010515"/>
    </source>
</evidence>
<dbReference type="EMBL" id="CP016279">
    <property type="protein sequence ID" value="ANP50913.1"/>
    <property type="molecule type" value="Genomic_DNA"/>
</dbReference>
<evidence type="ECO:0000313" key="8">
    <source>
        <dbReference type="Proteomes" id="UP001519309"/>
    </source>
</evidence>
<protein>
    <submittedName>
        <fullName evidence="6">Acetyl esterase/lipase</fullName>
    </submittedName>
</protein>
<evidence type="ECO:0000313" key="5">
    <source>
        <dbReference type="EMBL" id="ANP50913.1"/>
    </source>
</evidence>
<dbReference type="STRING" id="68214.AVL59_15935"/>
<feature type="active site" evidence="3">
    <location>
        <position position="77"/>
    </location>
</feature>
<dbReference type="Gene3D" id="3.40.50.1820">
    <property type="entry name" value="alpha/beta hydrolase"/>
    <property type="match status" value="1"/>
</dbReference>
<dbReference type="InterPro" id="IPR029058">
    <property type="entry name" value="AB_hydrolase_fold"/>
</dbReference>
<reference evidence="6 8" key="2">
    <citation type="submission" date="2021-03" db="EMBL/GenBank/DDBJ databases">
        <title>Genomic Encyclopedia of Type Strains, Phase IV (KMG-IV): sequencing the most valuable type-strain genomes for metagenomic binning, comparative biology and taxonomic classification.</title>
        <authorList>
            <person name="Goeker M."/>
        </authorList>
    </citation>
    <scope>NUCLEOTIDE SEQUENCE [LARGE SCALE GENOMIC DNA]</scope>
    <source>
        <strain evidence="6 8">DSM 40499</strain>
    </source>
</reference>
<organism evidence="5 7">
    <name type="scientific">Streptomyces griseochromogenes</name>
    <dbReference type="NCBI Taxonomy" id="68214"/>
    <lineage>
        <taxon>Bacteria</taxon>
        <taxon>Bacillati</taxon>
        <taxon>Actinomycetota</taxon>
        <taxon>Actinomycetes</taxon>
        <taxon>Kitasatosporales</taxon>
        <taxon>Streptomycetaceae</taxon>
        <taxon>Streptomyces</taxon>
    </lineage>
</organism>
<dbReference type="RefSeq" id="WP_067304443.1">
    <property type="nucleotide sequence ID" value="NZ_CP016279.1"/>
</dbReference>
<evidence type="ECO:0000313" key="7">
    <source>
        <dbReference type="Proteomes" id="UP000092659"/>
    </source>
</evidence>
<dbReference type="PROSITE" id="PS01174">
    <property type="entry name" value="LIPASE_GDXG_SER"/>
    <property type="match status" value="1"/>
</dbReference>
<feature type="domain" description="Alpha/beta hydrolase fold-3" evidence="4">
    <location>
        <begin position="17"/>
        <end position="155"/>
    </location>
</feature>
<dbReference type="GO" id="GO:0016787">
    <property type="term" value="F:hydrolase activity"/>
    <property type="evidence" value="ECO:0007669"/>
    <property type="project" value="UniProtKB-KW"/>
</dbReference>
<dbReference type="PANTHER" id="PTHR48081:SF8">
    <property type="entry name" value="ALPHA_BETA HYDROLASE FOLD-3 DOMAIN-CONTAINING PROTEIN-RELATED"/>
    <property type="match status" value="1"/>
</dbReference>
<evidence type="ECO:0000313" key="6">
    <source>
        <dbReference type="EMBL" id="MBP2052176.1"/>
    </source>
</evidence>
<name>A0A1B1AWH5_9ACTN</name>
<comment type="similarity">
    <text evidence="1">Belongs to the 'GDXG' lipolytic enzyme family.</text>
</comment>
<dbReference type="InterPro" id="IPR033140">
    <property type="entry name" value="Lipase_GDXG_put_SER_AS"/>
</dbReference>
<dbReference type="KEGG" id="sgs:AVL59_15935"/>
<gene>
    <name evidence="5" type="ORF">AVL59_15935</name>
    <name evidence="6" type="ORF">J2Z21_005158</name>
</gene>
<dbReference type="AlphaFoldDB" id="A0A1B1AWH5"/>
<reference evidence="5 7" key="1">
    <citation type="submission" date="2016-06" db="EMBL/GenBank/DDBJ databases">
        <title>Complete genome sequence of Streptomyces griseochromogenes ATCC 14511, the Blasticidin S producer.</title>
        <authorList>
            <person name="Wu L."/>
        </authorList>
    </citation>
    <scope>NUCLEOTIDE SEQUENCE [LARGE SCALE GENOMIC DNA]</scope>
    <source>
        <strain evidence="5 7">ATCC 14511</strain>
    </source>
</reference>
<dbReference type="SUPFAM" id="SSF53474">
    <property type="entry name" value="alpha/beta-Hydrolases"/>
    <property type="match status" value="1"/>
</dbReference>
<dbReference type="OrthoDB" id="128186at2"/>
<proteinExistence type="inferred from homology"/>
<dbReference type="Pfam" id="PF07859">
    <property type="entry name" value="Abhydrolase_3"/>
    <property type="match status" value="1"/>
</dbReference>
<dbReference type="InterPro" id="IPR013094">
    <property type="entry name" value="AB_hydrolase_3"/>
</dbReference>
<keyword evidence="8" id="KW-1185">Reference proteome</keyword>
<keyword evidence="2" id="KW-0378">Hydrolase</keyword>
<sequence>MTCTSQIEGPLPAQRQLVTRRLCRDVGAVVAAVHYRRSPGHPFPAPYDDCLAAARHVADSVTDYGARRDRLAVAGDSAGANLAAVIAQTFRDEHRPLAAQLLAYPPTDSDGDYPSRTQNATGYMLTSENIADIQYLYAGNDPVVVTTNTSPPAASRLIHGFLNMFPVSARAHAATAELFAQLEQRL</sequence>
<dbReference type="PANTHER" id="PTHR48081">
    <property type="entry name" value="AB HYDROLASE SUPERFAMILY PROTEIN C4A8.06C"/>
    <property type="match status" value="1"/>
</dbReference>
<dbReference type="EMBL" id="JAGGLP010000010">
    <property type="protein sequence ID" value="MBP2052176.1"/>
    <property type="molecule type" value="Genomic_DNA"/>
</dbReference>
<dbReference type="Proteomes" id="UP001519309">
    <property type="component" value="Unassembled WGS sequence"/>
</dbReference>
<evidence type="ECO:0000256" key="3">
    <source>
        <dbReference type="PROSITE-ProRule" id="PRU10038"/>
    </source>
</evidence>
<dbReference type="InterPro" id="IPR050300">
    <property type="entry name" value="GDXG_lipolytic_enzyme"/>
</dbReference>
<evidence type="ECO:0000259" key="4">
    <source>
        <dbReference type="Pfam" id="PF07859"/>
    </source>
</evidence>
<evidence type="ECO:0000256" key="2">
    <source>
        <dbReference type="ARBA" id="ARBA00022801"/>
    </source>
</evidence>